<dbReference type="OrthoDB" id="567086at2759"/>
<comment type="caution">
    <text evidence="1">The sequence shown here is derived from an EMBL/GenBank/DDBJ whole genome shotgun (WGS) entry which is preliminary data.</text>
</comment>
<dbReference type="Proteomes" id="UP000636800">
    <property type="component" value="Unassembled WGS sequence"/>
</dbReference>
<name>A0A835PBP8_VANPL</name>
<protein>
    <submittedName>
        <fullName evidence="1">Uncharacterized protein</fullName>
    </submittedName>
</protein>
<keyword evidence="2" id="KW-1185">Reference proteome</keyword>
<gene>
    <name evidence="1" type="ORF">HPP92_027650</name>
</gene>
<evidence type="ECO:0000313" key="1">
    <source>
        <dbReference type="EMBL" id="KAG0448802.1"/>
    </source>
</evidence>
<accession>A0A835PBP8</accession>
<dbReference type="AlphaFoldDB" id="A0A835PBP8"/>
<dbReference type="EMBL" id="JADCNL010000269">
    <property type="protein sequence ID" value="KAG0448802.1"/>
    <property type="molecule type" value="Genomic_DNA"/>
</dbReference>
<sequence>MAASLWFAIGSMMLLHKQFSPARERCVIPKSPSEGKMPFEVEDKRTPYLSNGFDGQRNA</sequence>
<reference evidence="1 2" key="1">
    <citation type="journal article" date="2020" name="Nat. Food">
        <title>A phased Vanilla planifolia genome enables genetic improvement of flavour and production.</title>
        <authorList>
            <person name="Hasing T."/>
            <person name="Tang H."/>
            <person name="Brym M."/>
            <person name="Khazi F."/>
            <person name="Huang T."/>
            <person name="Chambers A.H."/>
        </authorList>
    </citation>
    <scope>NUCLEOTIDE SEQUENCE [LARGE SCALE GENOMIC DNA]</scope>
    <source>
        <tissue evidence="1">Leaf</tissue>
    </source>
</reference>
<evidence type="ECO:0000313" key="2">
    <source>
        <dbReference type="Proteomes" id="UP000636800"/>
    </source>
</evidence>
<organism evidence="1 2">
    <name type="scientific">Vanilla planifolia</name>
    <name type="common">Vanilla</name>
    <dbReference type="NCBI Taxonomy" id="51239"/>
    <lineage>
        <taxon>Eukaryota</taxon>
        <taxon>Viridiplantae</taxon>
        <taxon>Streptophyta</taxon>
        <taxon>Embryophyta</taxon>
        <taxon>Tracheophyta</taxon>
        <taxon>Spermatophyta</taxon>
        <taxon>Magnoliopsida</taxon>
        <taxon>Liliopsida</taxon>
        <taxon>Asparagales</taxon>
        <taxon>Orchidaceae</taxon>
        <taxon>Vanilloideae</taxon>
        <taxon>Vanilleae</taxon>
        <taxon>Vanilla</taxon>
    </lineage>
</organism>
<proteinExistence type="predicted"/>